<feature type="compositionally biased region" description="Low complexity" evidence="1">
    <location>
        <begin position="240"/>
        <end position="250"/>
    </location>
</feature>
<comment type="caution">
    <text evidence="2">The sequence shown here is derived from an EMBL/GenBank/DDBJ whole genome shotgun (WGS) entry which is preliminary data.</text>
</comment>
<dbReference type="VEuPathDB" id="TriTrypDB:TRSC58_06816"/>
<sequence>MEEPADVSASDSVLVATIGENAAAVAPEADSGDDAQRQLTAMDMIPDGGIVAGANTEVPPSAEVLTYAKVEETLEDEWECLTEVKSILEEVHEAEQARYTIEGSLSSGTAEEEEAADGPCDVLYYEDEEDCAVRAIEDEEPNFPAAAKDQKLPGATEAAGSTAADGDGGKEASPALAKRRADGPQPPRFSLRRGEDGRLYVRFTPLTEAVIRSAWGDVVSRRDAELEAEMLPEDCRSTRTRPGSRPASAAAHRRPLLPPVSGPALSSPGGPLPRAAFFLNLERIMGPARFEALQRTCERIIADVVHASPRDDRAEAVDATPTPLSVLSTALPALAKQTGAAETCASATPTPPPNYAAGRHFLPRAWRTVPPGPGSSKAYAPYALRNGKMDTNSANHPCAVASTAATNAVQPEGENYCAAVQPSTDGRSTSAVMLPCVLDGGISAGHAVIDTPAHPIERKREATASSAPLMQIVPTSSQGRNVRRSSYLTPRPSLSCSLPANGVRKPSCSLPAYSVAEQCLEKKRDCLERVQDVMENFYDDYTRTLEDAHEM</sequence>
<accession>A0A061IWY1</accession>
<gene>
    <name evidence="2" type="ORF">TRSC58_06816</name>
</gene>
<organism evidence="2 3">
    <name type="scientific">Trypanosoma rangeli SC58</name>
    <dbReference type="NCBI Taxonomy" id="429131"/>
    <lineage>
        <taxon>Eukaryota</taxon>
        <taxon>Discoba</taxon>
        <taxon>Euglenozoa</taxon>
        <taxon>Kinetoplastea</taxon>
        <taxon>Metakinetoplastina</taxon>
        <taxon>Trypanosomatida</taxon>
        <taxon>Trypanosomatidae</taxon>
        <taxon>Trypanosoma</taxon>
        <taxon>Herpetosoma</taxon>
    </lineage>
</organism>
<dbReference type="AlphaFoldDB" id="A0A061IWY1"/>
<dbReference type="EMBL" id="AUPL01006816">
    <property type="protein sequence ID" value="ESL05532.1"/>
    <property type="molecule type" value="Genomic_DNA"/>
</dbReference>
<dbReference type="Proteomes" id="UP000031737">
    <property type="component" value="Unassembled WGS sequence"/>
</dbReference>
<proteinExistence type="predicted"/>
<protein>
    <submittedName>
        <fullName evidence="2">Uncharacterized protein</fullName>
    </submittedName>
</protein>
<name>A0A061IWY1_TRYRA</name>
<keyword evidence="3" id="KW-1185">Reference proteome</keyword>
<feature type="compositionally biased region" description="Low complexity" evidence="1">
    <location>
        <begin position="154"/>
        <end position="165"/>
    </location>
</feature>
<reference evidence="2 3" key="1">
    <citation type="submission" date="2013-07" db="EMBL/GenBank/DDBJ databases">
        <authorList>
            <person name="Stoco P.H."/>
            <person name="Wagner G."/>
            <person name="Gerber A."/>
            <person name="Zaha A."/>
            <person name="Thompson C."/>
            <person name="Bartholomeu D.C."/>
            <person name="Luckemeyer D.D."/>
            <person name="Bahia D."/>
            <person name="Loreto E."/>
            <person name="Prestes E.B."/>
            <person name="Lima F.M."/>
            <person name="Rodrigues-Luiz G."/>
            <person name="Vallejo G.A."/>
            <person name="Filho J.F."/>
            <person name="Monteiro K.M."/>
            <person name="Tyler K.M."/>
            <person name="de Almeida L.G."/>
            <person name="Ortiz M.F."/>
            <person name="Siervo M.A."/>
            <person name="de Moraes M.H."/>
            <person name="Cunha O.L."/>
            <person name="Mendonca-Neto R."/>
            <person name="Silva R."/>
            <person name="Teixeira S.M."/>
            <person name="Murta S.M."/>
            <person name="Sincero T.C."/>
            <person name="Mendes T.A."/>
            <person name="Urmenyi T.P."/>
            <person name="Silva V.G."/>
            <person name="da Rocha W.D."/>
            <person name="Andersson B."/>
            <person name="Romanha A.J."/>
            <person name="Steindel M."/>
            <person name="de Vasconcelos A.T."/>
            <person name="Grisard E.C."/>
        </authorList>
    </citation>
    <scope>NUCLEOTIDE SEQUENCE [LARGE SCALE GENOMIC DNA]</scope>
    <source>
        <strain evidence="2 3">SC58</strain>
    </source>
</reference>
<feature type="region of interest" description="Disordered" evidence="1">
    <location>
        <begin position="143"/>
        <end position="193"/>
    </location>
</feature>
<feature type="region of interest" description="Disordered" evidence="1">
    <location>
        <begin position="230"/>
        <end position="269"/>
    </location>
</feature>
<dbReference type="OrthoDB" id="246501at2759"/>
<evidence type="ECO:0000256" key="1">
    <source>
        <dbReference type="SAM" id="MobiDB-lite"/>
    </source>
</evidence>
<evidence type="ECO:0000313" key="3">
    <source>
        <dbReference type="Proteomes" id="UP000031737"/>
    </source>
</evidence>
<evidence type="ECO:0000313" key="2">
    <source>
        <dbReference type="EMBL" id="ESL05532.1"/>
    </source>
</evidence>